<dbReference type="PANTHER" id="PTHR36452">
    <property type="entry name" value="CHROMOSOME 12, WHOLE GENOME SHOTGUN SEQUENCE"/>
    <property type="match status" value="1"/>
</dbReference>
<evidence type="ECO:0000313" key="1">
    <source>
        <dbReference type="EMBL" id="MEZ7514193.1"/>
    </source>
</evidence>
<dbReference type="NCBIfam" id="TIGR02453">
    <property type="entry name" value="TIGR02453 family protein"/>
    <property type="match status" value="1"/>
</dbReference>
<dbReference type="PANTHER" id="PTHR36452:SF1">
    <property type="entry name" value="DUF2461 DOMAIN-CONTAINING PROTEIN"/>
    <property type="match status" value="1"/>
</dbReference>
<keyword evidence="2" id="KW-1185">Reference proteome</keyword>
<organism evidence="1 2">
    <name type="scientific">Flavobacterium frigidarium</name>
    <dbReference type="NCBI Taxonomy" id="99286"/>
    <lineage>
        <taxon>Bacteria</taxon>
        <taxon>Pseudomonadati</taxon>
        <taxon>Bacteroidota</taxon>
        <taxon>Flavobacteriia</taxon>
        <taxon>Flavobacteriales</taxon>
        <taxon>Flavobacteriaceae</taxon>
        <taxon>Flavobacterium</taxon>
    </lineage>
</organism>
<proteinExistence type="predicted"/>
<dbReference type="Pfam" id="PF09365">
    <property type="entry name" value="DUF2461"/>
    <property type="match status" value="1"/>
</dbReference>
<name>A0ABV4K944_9FLAO</name>
<sequence>MLTQDSLQFLDDLKANNNRDWFIANKKRYDIFKADYHQMVARFLEAMKPLDPSLGMLEVKNCTFRINRDIRFSKDKSPYKSHIGVWLSSGAKGNNRAGYYVHIERGASFIAGGFYAPLPDDLKKVRKEIAFFHEDLEAILDDKKFKKEFGTFARNEKTALKNPPRGYDKEHPAVELLKLKSFEVMQQFDINEITQENFVQEKVKKLLLLKPLNEFMNRALEVDENF</sequence>
<protein>
    <submittedName>
        <fullName evidence="1">DUF2461 domain-containing protein</fullName>
    </submittedName>
</protein>
<evidence type="ECO:0000313" key="2">
    <source>
        <dbReference type="Proteomes" id="UP001568894"/>
    </source>
</evidence>
<accession>A0ABV4K944</accession>
<reference evidence="1 2" key="1">
    <citation type="submission" date="2023-05" db="EMBL/GenBank/DDBJ databases">
        <title>Adaptations of aquatic viruses from atmosphere-close ecosystems of the Central Arctic Ocean.</title>
        <authorList>
            <person name="Rahlff J."/>
            <person name="Holmfeldt K."/>
        </authorList>
    </citation>
    <scope>NUCLEOTIDE SEQUENCE [LARGE SCALE GENOMIC DNA]</scope>
    <source>
        <strain evidence="1 2">Arc14</strain>
    </source>
</reference>
<dbReference type="PIRSF" id="PIRSF028451">
    <property type="entry name" value="UCP028451"/>
    <property type="match status" value="1"/>
</dbReference>
<dbReference type="EMBL" id="JASMRN010000002">
    <property type="protein sequence ID" value="MEZ7514193.1"/>
    <property type="molecule type" value="Genomic_DNA"/>
</dbReference>
<dbReference type="Proteomes" id="UP001568894">
    <property type="component" value="Unassembled WGS sequence"/>
</dbReference>
<gene>
    <name evidence="1" type="ORF">QO192_02740</name>
</gene>
<comment type="caution">
    <text evidence="1">The sequence shown here is derived from an EMBL/GenBank/DDBJ whole genome shotgun (WGS) entry which is preliminary data.</text>
</comment>
<dbReference type="InterPro" id="IPR015996">
    <property type="entry name" value="UCP028451"/>
</dbReference>
<dbReference type="RefSeq" id="WP_371567775.1">
    <property type="nucleotide sequence ID" value="NZ_JASMRN010000002.1"/>
</dbReference>
<dbReference type="InterPro" id="IPR012808">
    <property type="entry name" value="CHP02453"/>
</dbReference>